<keyword evidence="1" id="KW-0732">Signal</keyword>
<dbReference type="Pfam" id="PF00856">
    <property type="entry name" value="SET"/>
    <property type="match status" value="1"/>
</dbReference>
<accession>A0AAJ0B6B8</accession>
<dbReference type="SMART" id="SM00317">
    <property type="entry name" value="SET"/>
    <property type="match status" value="1"/>
</dbReference>
<keyword evidence="4" id="KW-1185">Reference proteome</keyword>
<sequence length="430" mass="48679">MGLLMMSVLCTLMVLVYLRPTDATTALCNLDSIPLFTETSRVCYPPVDDTSDLLYRHETDNSPWTESPYCTYSRSSGIIEKFCIYSSSIFNQNAGISIIATPEAAASLADAVRNPLPAWRNEDHLARRGQLTSEQEANLPYKTVSMAGKGKGVIATRHIAQFDPIMVSFPAMVVDDEFFTREQRNQPVDSRGLFQRALLQLEDQERFLSLATTGRGHGVHIVEDIIRTNAFGLTVLGREMKGLYPEIARLNHGCDPNAFPQYKSRDMSMTAVATRDIQPGEEITISYLPMGLPTRHRLRSLENWGFNCSCTLCSSAPEVLEVSDRRRDRLAHVYRAIRQPTITYEDLVQLTGELLQLVHSERLEPRFSEYFHLAAGLLFQFRDYHRALELTELSLKYSETFSDPEGAFCAGLRKDITFLKELLRDDDLDK</sequence>
<dbReference type="Proteomes" id="UP001239445">
    <property type="component" value="Unassembled WGS sequence"/>
</dbReference>
<dbReference type="CDD" id="cd20071">
    <property type="entry name" value="SET_SMYD"/>
    <property type="match status" value="1"/>
</dbReference>
<gene>
    <name evidence="3" type="ORF">QBC47DRAFT_126061</name>
</gene>
<dbReference type="SUPFAM" id="SSF82199">
    <property type="entry name" value="SET domain"/>
    <property type="match status" value="1"/>
</dbReference>
<dbReference type="InterPro" id="IPR001214">
    <property type="entry name" value="SET_dom"/>
</dbReference>
<dbReference type="PANTHER" id="PTHR47332:SF4">
    <property type="entry name" value="SET DOMAIN-CONTAINING PROTEIN 5"/>
    <property type="match status" value="1"/>
</dbReference>
<evidence type="ECO:0000259" key="2">
    <source>
        <dbReference type="PROSITE" id="PS50280"/>
    </source>
</evidence>
<dbReference type="EMBL" id="MU839849">
    <property type="protein sequence ID" value="KAK1750171.1"/>
    <property type="molecule type" value="Genomic_DNA"/>
</dbReference>
<reference evidence="3" key="1">
    <citation type="submission" date="2023-06" db="EMBL/GenBank/DDBJ databases">
        <title>Genome-scale phylogeny and comparative genomics of the fungal order Sordariales.</title>
        <authorList>
            <consortium name="Lawrence Berkeley National Laboratory"/>
            <person name="Hensen N."/>
            <person name="Bonometti L."/>
            <person name="Westerberg I."/>
            <person name="Brannstrom I.O."/>
            <person name="Guillou S."/>
            <person name="Cros-Aarteil S."/>
            <person name="Calhoun S."/>
            <person name="Haridas S."/>
            <person name="Kuo A."/>
            <person name="Mondo S."/>
            <person name="Pangilinan J."/>
            <person name="Riley R."/>
            <person name="Labutti K."/>
            <person name="Andreopoulos B."/>
            <person name="Lipzen A."/>
            <person name="Chen C."/>
            <person name="Yanf M."/>
            <person name="Daum C."/>
            <person name="Ng V."/>
            <person name="Clum A."/>
            <person name="Steindorff A."/>
            <person name="Ohm R."/>
            <person name="Martin F."/>
            <person name="Silar P."/>
            <person name="Natvig D."/>
            <person name="Lalanne C."/>
            <person name="Gautier V."/>
            <person name="Ament-Velasquez S.L."/>
            <person name="Kruys A."/>
            <person name="Hutchinson M.I."/>
            <person name="Powell A.J."/>
            <person name="Barry K."/>
            <person name="Miller A.N."/>
            <person name="Grigoriev I.V."/>
            <person name="Debuchy R."/>
            <person name="Gladieux P."/>
            <person name="Thoren M.H."/>
            <person name="Johannesson H."/>
        </authorList>
    </citation>
    <scope>NUCLEOTIDE SEQUENCE</scope>
    <source>
        <strain evidence="3">PSN4</strain>
    </source>
</reference>
<evidence type="ECO:0000313" key="3">
    <source>
        <dbReference type="EMBL" id="KAK1750171.1"/>
    </source>
</evidence>
<feature type="domain" description="SET" evidence="2">
    <location>
        <begin position="137"/>
        <end position="288"/>
    </location>
</feature>
<dbReference type="Gene3D" id="2.170.270.10">
    <property type="entry name" value="SET domain"/>
    <property type="match status" value="1"/>
</dbReference>
<proteinExistence type="predicted"/>
<dbReference type="InterPro" id="IPR046341">
    <property type="entry name" value="SET_dom_sf"/>
</dbReference>
<organism evidence="3 4">
    <name type="scientific">Echria macrotheca</name>
    <dbReference type="NCBI Taxonomy" id="438768"/>
    <lineage>
        <taxon>Eukaryota</taxon>
        <taxon>Fungi</taxon>
        <taxon>Dikarya</taxon>
        <taxon>Ascomycota</taxon>
        <taxon>Pezizomycotina</taxon>
        <taxon>Sordariomycetes</taxon>
        <taxon>Sordariomycetidae</taxon>
        <taxon>Sordariales</taxon>
        <taxon>Schizotheciaceae</taxon>
        <taxon>Echria</taxon>
    </lineage>
</organism>
<evidence type="ECO:0000256" key="1">
    <source>
        <dbReference type="SAM" id="SignalP"/>
    </source>
</evidence>
<feature type="chain" id="PRO_5042576502" evidence="1">
    <location>
        <begin position="24"/>
        <end position="430"/>
    </location>
</feature>
<evidence type="ECO:0000313" key="4">
    <source>
        <dbReference type="Proteomes" id="UP001239445"/>
    </source>
</evidence>
<dbReference type="AlphaFoldDB" id="A0AAJ0B6B8"/>
<dbReference type="PANTHER" id="PTHR47332">
    <property type="entry name" value="SET DOMAIN-CONTAINING PROTEIN 5"/>
    <property type="match status" value="1"/>
</dbReference>
<protein>
    <submittedName>
        <fullName evidence="3">SET domain-protein 5</fullName>
    </submittedName>
</protein>
<name>A0AAJ0B6B8_9PEZI</name>
<feature type="signal peptide" evidence="1">
    <location>
        <begin position="1"/>
        <end position="23"/>
    </location>
</feature>
<dbReference type="InterPro" id="IPR053185">
    <property type="entry name" value="SET_domain_protein"/>
</dbReference>
<comment type="caution">
    <text evidence="3">The sequence shown here is derived from an EMBL/GenBank/DDBJ whole genome shotgun (WGS) entry which is preliminary data.</text>
</comment>
<dbReference type="PROSITE" id="PS50280">
    <property type="entry name" value="SET"/>
    <property type="match status" value="1"/>
</dbReference>